<feature type="chain" id="PRO_5035820717" description="Secreted protein" evidence="1">
    <location>
        <begin position="24"/>
        <end position="87"/>
    </location>
</feature>
<evidence type="ECO:0008006" key="4">
    <source>
        <dbReference type="Google" id="ProtNLM"/>
    </source>
</evidence>
<dbReference type="Proteomes" id="UP000822688">
    <property type="component" value="Chromosome 6"/>
</dbReference>
<proteinExistence type="predicted"/>
<keyword evidence="3" id="KW-1185">Reference proteome</keyword>
<evidence type="ECO:0000313" key="2">
    <source>
        <dbReference type="EMBL" id="KAG0568990.1"/>
    </source>
</evidence>
<gene>
    <name evidence="2" type="ORF">KC19_6G057400</name>
</gene>
<sequence length="87" mass="9797">MRLGYLNYVLGIVLLSDVGHGLSHELWVQPHPSSDRHMSMFLVVWGFSDLGLQLDSDFAYEIVACRRESSLGCTPFRATNVDFDSYG</sequence>
<organism evidence="2 3">
    <name type="scientific">Ceratodon purpureus</name>
    <name type="common">Fire moss</name>
    <name type="synonym">Dicranum purpureum</name>
    <dbReference type="NCBI Taxonomy" id="3225"/>
    <lineage>
        <taxon>Eukaryota</taxon>
        <taxon>Viridiplantae</taxon>
        <taxon>Streptophyta</taxon>
        <taxon>Embryophyta</taxon>
        <taxon>Bryophyta</taxon>
        <taxon>Bryophytina</taxon>
        <taxon>Bryopsida</taxon>
        <taxon>Dicranidae</taxon>
        <taxon>Pseudoditrichales</taxon>
        <taxon>Ditrichaceae</taxon>
        <taxon>Ceratodon</taxon>
    </lineage>
</organism>
<keyword evidence="1" id="KW-0732">Signal</keyword>
<evidence type="ECO:0000256" key="1">
    <source>
        <dbReference type="SAM" id="SignalP"/>
    </source>
</evidence>
<evidence type="ECO:0000313" key="3">
    <source>
        <dbReference type="Proteomes" id="UP000822688"/>
    </source>
</evidence>
<name>A0A8T0HCJ4_CERPU</name>
<dbReference type="EMBL" id="CM026427">
    <property type="protein sequence ID" value="KAG0568990.1"/>
    <property type="molecule type" value="Genomic_DNA"/>
</dbReference>
<feature type="signal peptide" evidence="1">
    <location>
        <begin position="1"/>
        <end position="23"/>
    </location>
</feature>
<comment type="caution">
    <text evidence="2">The sequence shown here is derived from an EMBL/GenBank/DDBJ whole genome shotgun (WGS) entry which is preliminary data.</text>
</comment>
<dbReference type="AlphaFoldDB" id="A0A8T0HCJ4"/>
<protein>
    <recommendedName>
        <fullName evidence="4">Secreted protein</fullName>
    </recommendedName>
</protein>
<accession>A0A8T0HCJ4</accession>
<reference evidence="2 3" key="1">
    <citation type="submission" date="2020-06" db="EMBL/GenBank/DDBJ databases">
        <title>WGS assembly of Ceratodon purpureus strain R40.</title>
        <authorList>
            <person name="Carey S.B."/>
            <person name="Jenkins J."/>
            <person name="Shu S."/>
            <person name="Lovell J.T."/>
            <person name="Sreedasyam A."/>
            <person name="Maumus F."/>
            <person name="Tiley G.P."/>
            <person name="Fernandez-Pozo N."/>
            <person name="Barry K."/>
            <person name="Chen C."/>
            <person name="Wang M."/>
            <person name="Lipzen A."/>
            <person name="Daum C."/>
            <person name="Saski C.A."/>
            <person name="Payton A.C."/>
            <person name="Mcbreen J.C."/>
            <person name="Conrad R.E."/>
            <person name="Kollar L.M."/>
            <person name="Olsson S."/>
            <person name="Huttunen S."/>
            <person name="Landis J.B."/>
            <person name="Wickett N.J."/>
            <person name="Johnson M.G."/>
            <person name="Rensing S.A."/>
            <person name="Grimwood J."/>
            <person name="Schmutz J."/>
            <person name="Mcdaniel S.F."/>
        </authorList>
    </citation>
    <scope>NUCLEOTIDE SEQUENCE [LARGE SCALE GENOMIC DNA]</scope>
    <source>
        <strain evidence="2 3">R40</strain>
    </source>
</reference>